<evidence type="ECO:0000313" key="4">
    <source>
        <dbReference type="Proteomes" id="UP000652354"/>
    </source>
</evidence>
<keyword evidence="2" id="KW-0812">Transmembrane</keyword>
<organism evidence="3 4">
    <name type="scientific">Demequina activiva</name>
    <dbReference type="NCBI Taxonomy" id="1582364"/>
    <lineage>
        <taxon>Bacteria</taxon>
        <taxon>Bacillati</taxon>
        <taxon>Actinomycetota</taxon>
        <taxon>Actinomycetes</taxon>
        <taxon>Micrococcales</taxon>
        <taxon>Demequinaceae</taxon>
        <taxon>Demequina</taxon>
    </lineage>
</organism>
<evidence type="ECO:0000313" key="3">
    <source>
        <dbReference type="EMBL" id="GIG55567.1"/>
    </source>
</evidence>
<dbReference type="Proteomes" id="UP000652354">
    <property type="component" value="Unassembled WGS sequence"/>
</dbReference>
<feature type="region of interest" description="Disordered" evidence="1">
    <location>
        <begin position="209"/>
        <end position="231"/>
    </location>
</feature>
<gene>
    <name evidence="3" type="ORF">Dac01nite_23190</name>
</gene>
<feature type="transmembrane region" description="Helical" evidence="2">
    <location>
        <begin position="28"/>
        <end position="51"/>
    </location>
</feature>
<dbReference type="AlphaFoldDB" id="A0A919Q3F6"/>
<evidence type="ECO:0000256" key="2">
    <source>
        <dbReference type="SAM" id="Phobius"/>
    </source>
</evidence>
<proteinExistence type="predicted"/>
<dbReference type="RefSeq" id="WP_203657194.1">
    <property type="nucleotide sequence ID" value="NZ_BONR01000006.1"/>
</dbReference>
<dbReference type="EMBL" id="BONR01000006">
    <property type="protein sequence ID" value="GIG55567.1"/>
    <property type="molecule type" value="Genomic_DNA"/>
</dbReference>
<dbReference type="Pfam" id="PF13829">
    <property type="entry name" value="DUF4191"/>
    <property type="match status" value="1"/>
</dbReference>
<sequence>MAKEPEKKPRWYKLIAQAYQAAAPHDRWLLPLIIIIPVAIIALSVVIGLLFDNTIVLVYVIIFGVLAAALAGLFTLTRRFEKVMFQRMEGQIGASLSIAQNMRGSYQFADDPISVDPRGKSIVFRGVGKGGVVLIAEGGNAATKQVAAATRRINKLVPGVPVHTIYVGTHADEVPLSKLTKAVKGPKKVLSKSERAAVTARLDAIGGQRLPVPKGVDPMRARPDRKAMRGR</sequence>
<protein>
    <recommendedName>
        <fullName evidence="5">DUF4191 domain-containing protein</fullName>
    </recommendedName>
</protein>
<feature type="compositionally biased region" description="Basic and acidic residues" evidence="1">
    <location>
        <begin position="217"/>
        <end position="231"/>
    </location>
</feature>
<accession>A0A919Q3F6</accession>
<evidence type="ECO:0008006" key="5">
    <source>
        <dbReference type="Google" id="ProtNLM"/>
    </source>
</evidence>
<comment type="caution">
    <text evidence="3">The sequence shown here is derived from an EMBL/GenBank/DDBJ whole genome shotgun (WGS) entry which is preliminary data.</text>
</comment>
<reference evidence="3" key="1">
    <citation type="submission" date="2021-01" db="EMBL/GenBank/DDBJ databases">
        <title>Whole genome shotgun sequence of Demequina activiva NBRC 110675.</title>
        <authorList>
            <person name="Komaki H."/>
            <person name="Tamura T."/>
        </authorList>
    </citation>
    <scope>NUCLEOTIDE SEQUENCE</scope>
    <source>
        <strain evidence="3">NBRC 110675</strain>
    </source>
</reference>
<keyword evidence="2" id="KW-1133">Transmembrane helix</keyword>
<keyword evidence="2" id="KW-0472">Membrane</keyword>
<dbReference type="InterPro" id="IPR025445">
    <property type="entry name" value="DUF4191"/>
</dbReference>
<evidence type="ECO:0000256" key="1">
    <source>
        <dbReference type="SAM" id="MobiDB-lite"/>
    </source>
</evidence>
<keyword evidence="4" id="KW-1185">Reference proteome</keyword>
<name>A0A919Q3F6_9MICO</name>
<feature type="transmembrane region" description="Helical" evidence="2">
    <location>
        <begin position="57"/>
        <end position="77"/>
    </location>
</feature>